<feature type="compositionally biased region" description="Low complexity" evidence="1">
    <location>
        <begin position="208"/>
        <end position="218"/>
    </location>
</feature>
<gene>
    <name evidence="2" type="ORF">An01g13090</name>
</gene>
<dbReference type="KEGG" id="ang:An01g13090"/>
<reference evidence="2" key="1">
    <citation type="submission" date="2025-02" db="EMBL/GenBank/DDBJ databases">
        <authorList>
            <consortium name="NCBI Genome Project"/>
        </authorList>
    </citation>
    <scope>NUCLEOTIDE SEQUENCE</scope>
</reference>
<dbReference type="VEuPathDB" id="FungiDB:An01g13090"/>
<evidence type="ECO:0000256" key="1">
    <source>
        <dbReference type="SAM" id="MobiDB-lite"/>
    </source>
</evidence>
<sequence length="353" mass="39414">MHLLGFVASRLAKLFRGGAEAALREKSGSQSWPEYYITGIATETSRWERNDESKEKKGKGNSPGFRGSHEWENKRVRAFTRLPVPNHRYPSISTTVLRCRPTTIARASLTLCHMGRAESLPLIQDAWARGRDLGCIDLMRSSHRHEEDRHGTMTLCIGMGDDFWRRTKAIAQRYHGHNNNNNDNNQGRRRRNEAQQANESHWKAGHQSVSLSSSNPSTSGSAALVVLRSIRTPRLPIPADRRDARKLRLTFSRVGQIGGDEVKQTERIQSTPPPPLNYQPTPPFRILGPLSSKRVKEGKSQQSCPALSGPAKDLRVLSDPLAHYRAAIIFDMTATPHTMNGVADMTGVDLSDT</sequence>
<proteinExistence type="predicted"/>
<protein>
    <submittedName>
        <fullName evidence="2">Uncharacterized protein</fullName>
    </submittedName>
</protein>
<reference evidence="2" key="2">
    <citation type="submission" date="2025-08" db="UniProtKB">
        <authorList>
            <consortium name="RefSeq"/>
        </authorList>
    </citation>
    <scope>IDENTIFICATION</scope>
</reference>
<feature type="region of interest" description="Disordered" evidence="1">
    <location>
        <begin position="174"/>
        <end position="218"/>
    </location>
</feature>
<organism evidence="2">
    <name type="scientific">Aspergillus niger</name>
    <dbReference type="NCBI Taxonomy" id="5061"/>
    <lineage>
        <taxon>Eukaryota</taxon>
        <taxon>Fungi</taxon>
        <taxon>Dikarya</taxon>
        <taxon>Ascomycota</taxon>
        <taxon>Pezizomycotina</taxon>
        <taxon>Eurotiomycetes</taxon>
        <taxon>Eurotiomycetidae</taxon>
        <taxon>Eurotiales</taxon>
        <taxon>Aspergillaceae</taxon>
        <taxon>Aspergillus</taxon>
        <taxon>Aspergillus subgen. Circumdati</taxon>
    </lineage>
</organism>
<name>A0AAJ8DY85_ASPNG</name>
<dbReference type="AlphaFoldDB" id="A0AAJ8DY85"/>
<evidence type="ECO:0000313" key="2">
    <source>
        <dbReference type="RefSeq" id="XP_059599826.1"/>
    </source>
</evidence>
<accession>A0AAJ8DY85</accession>
<dbReference type="RefSeq" id="XP_059599826.1">
    <property type="nucleotide sequence ID" value="XM_059745060.1"/>
</dbReference>
<feature type="region of interest" description="Disordered" evidence="1">
    <location>
        <begin position="47"/>
        <end position="68"/>
    </location>
</feature>
<dbReference type="GeneID" id="84590137"/>